<dbReference type="Pfam" id="PF00144">
    <property type="entry name" value="Beta-lactamase"/>
    <property type="match status" value="1"/>
</dbReference>
<gene>
    <name evidence="2" type="ORF">SAMN05421812_10170</name>
</gene>
<name>A0A239FTN9_9ACTN</name>
<evidence type="ECO:0000313" key="2">
    <source>
        <dbReference type="EMBL" id="SNS60155.1"/>
    </source>
</evidence>
<evidence type="ECO:0000259" key="1">
    <source>
        <dbReference type="Pfam" id="PF00144"/>
    </source>
</evidence>
<dbReference type="PANTHER" id="PTHR46825:SF7">
    <property type="entry name" value="D-ALANYL-D-ALANINE CARBOXYPEPTIDASE"/>
    <property type="match status" value="1"/>
</dbReference>
<dbReference type="InterPro" id="IPR050491">
    <property type="entry name" value="AmpC-like"/>
</dbReference>
<dbReference type="InterPro" id="IPR001466">
    <property type="entry name" value="Beta-lactam-related"/>
</dbReference>
<reference evidence="2 3" key="1">
    <citation type="submission" date="2017-06" db="EMBL/GenBank/DDBJ databases">
        <authorList>
            <person name="Kim H.J."/>
            <person name="Triplett B.A."/>
        </authorList>
    </citation>
    <scope>NUCLEOTIDE SEQUENCE [LARGE SCALE GENOMIC DNA]</scope>
    <source>
        <strain evidence="2 3">CGMCC 4.5593</strain>
    </source>
</reference>
<dbReference type="AlphaFoldDB" id="A0A239FTN9"/>
<dbReference type="OrthoDB" id="3863176at2"/>
<evidence type="ECO:0000313" key="3">
    <source>
        <dbReference type="Proteomes" id="UP000198362"/>
    </source>
</evidence>
<protein>
    <submittedName>
        <fullName evidence="2">CubicO group peptidase, beta-lactamase class C family</fullName>
    </submittedName>
</protein>
<dbReference type="InterPro" id="IPR012338">
    <property type="entry name" value="Beta-lactam/transpept-like"/>
</dbReference>
<dbReference type="PANTHER" id="PTHR46825">
    <property type="entry name" value="D-ALANYL-D-ALANINE-CARBOXYPEPTIDASE/ENDOPEPTIDASE AMPH"/>
    <property type="match status" value="1"/>
</dbReference>
<keyword evidence="3" id="KW-1185">Reference proteome</keyword>
<dbReference type="EMBL" id="FZPH01000001">
    <property type="protein sequence ID" value="SNS60155.1"/>
    <property type="molecule type" value="Genomic_DNA"/>
</dbReference>
<dbReference type="SUPFAM" id="SSF56601">
    <property type="entry name" value="beta-lactamase/transpeptidase-like"/>
    <property type="match status" value="1"/>
</dbReference>
<dbReference type="Gene3D" id="3.40.710.10">
    <property type="entry name" value="DD-peptidase/beta-lactamase superfamily"/>
    <property type="match status" value="1"/>
</dbReference>
<dbReference type="RefSeq" id="WP_089243399.1">
    <property type="nucleotide sequence ID" value="NZ_FZPH01000001.1"/>
</dbReference>
<proteinExistence type="predicted"/>
<organism evidence="2 3">
    <name type="scientific">Asanoa hainanensis</name>
    <dbReference type="NCBI Taxonomy" id="560556"/>
    <lineage>
        <taxon>Bacteria</taxon>
        <taxon>Bacillati</taxon>
        <taxon>Actinomycetota</taxon>
        <taxon>Actinomycetes</taxon>
        <taxon>Micromonosporales</taxon>
        <taxon>Micromonosporaceae</taxon>
        <taxon>Asanoa</taxon>
    </lineage>
</organism>
<sequence>MVLQDELERRADLRDAPAVAVGISTAGTRTVASRGQARFRIASLTKTVTSAAVVLALAERSIPLDTPAVTLLPGLEPDWRADRTITVAQLLGQVAGLREDVDGAAVAALGDGTFAIQEAARLVVRAGNARPPGSRWSYYNGNYFVAGALLAAVTGTAYELAVGETVLRPWGLDGTGFIPTADYPRGRRPSGGLCSGVPDLLTLGERLIGDATLLAETRRPRTEPDDPMAYGLGWALGPSGQLFLNGRLPGHRAALLLVPDQGFVAVALAADERVLPGLARLLSDLQHPLTGDDLGPAIDAFAA</sequence>
<accession>A0A239FTN9</accession>
<dbReference type="Proteomes" id="UP000198362">
    <property type="component" value="Unassembled WGS sequence"/>
</dbReference>
<feature type="domain" description="Beta-lactamase-related" evidence="1">
    <location>
        <begin position="14"/>
        <end position="271"/>
    </location>
</feature>